<proteinExistence type="predicted"/>
<comment type="caution">
    <text evidence="1">The sequence shown here is derived from an EMBL/GenBank/DDBJ whole genome shotgun (WGS) entry which is preliminary data.</text>
</comment>
<dbReference type="Proteomes" id="UP001605036">
    <property type="component" value="Unassembled WGS sequence"/>
</dbReference>
<dbReference type="EMBL" id="JBHFFA010000003">
    <property type="protein sequence ID" value="KAL2635731.1"/>
    <property type="molecule type" value="Genomic_DNA"/>
</dbReference>
<keyword evidence="2" id="KW-1185">Reference proteome</keyword>
<dbReference type="AlphaFoldDB" id="A0ABD1YY70"/>
<name>A0ABD1YY70_9MARC</name>
<protein>
    <submittedName>
        <fullName evidence="1">Uncharacterized protein</fullName>
    </submittedName>
</protein>
<sequence length="127" mass="14210">MNAMWVTLNKTCFTVDEFLVGNSRNFPHLLSLISEVDVSVPTLDTPRRQRRPMHMALSVLAEMRISGSDSGPFGRLIDLKWQFPFGSSASQEHQAALSFAYSSRLSLFVRCFGVFAGHGLRWDTLSG</sequence>
<organism evidence="1 2">
    <name type="scientific">Riccia fluitans</name>
    <dbReference type="NCBI Taxonomy" id="41844"/>
    <lineage>
        <taxon>Eukaryota</taxon>
        <taxon>Viridiplantae</taxon>
        <taxon>Streptophyta</taxon>
        <taxon>Embryophyta</taxon>
        <taxon>Marchantiophyta</taxon>
        <taxon>Marchantiopsida</taxon>
        <taxon>Marchantiidae</taxon>
        <taxon>Marchantiales</taxon>
        <taxon>Ricciaceae</taxon>
        <taxon>Riccia</taxon>
    </lineage>
</organism>
<evidence type="ECO:0000313" key="1">
    <source>
        <dbReference type="EMBL" id="KAL2635731.1"/>
    </source>
</evidence>
<accession>A0ABD1YY70</accession>
<gene>
    <name evidence="1" type="ORF">R1flu_007210</name>
</gene>
<reference evidence="1 2" key="1">
    <citation type="submission" date="2024-09" db="EMBL/GenBank/DDBJ databases">
        <title>Chromosome-scale assembly of Riccia fluitans.</title>
        <authorList>
            <person name="Paukszto L."/>
            <person name="Sawicki J."/>
            <person name="Karawczyk K."/>
            <person name="Piernik-Szablinska J."/>
            <person name="Szczecinska M."/>
            <person name="Mazdziarz M."/>
        </authorList>
    </citation>
    <scope>NUCLEOTIDE SEQUENCE [LARGE SCALE GENOMIC DNA]</scope>
    <source>
        <strain evidence="1">Rf_01</strain>
        <tissue evidence="1">Aerial parts of the thallus</tissue>
    </source>
</reference>
<evidence type="ECO:0000313" key="2">
    <source>
        <dbReference type="Proteomes" id="UP001605036"/>
    </source>
</evidence>